<accession>A0AA38R272</accession>
<dbReference type="AlphaFoldDB" id="A0AA38R272"/>
<proteinExistence type="predicted"/>
<comment type="caution">
    <text evidence="1">The sequence shown here is derived from an EMBL/GenBank/DDBJ whole genome shotgun (WGS) entry which is preliminary data.</text>
</comment>
<gene>
    <name evidence="1" type="ORF">NKR23_g12377</name>
</gene>
<name>A0AA38R272_9PEZI</name>
<dbReference type="Proteomes" id="UP001174694">
    <property type="component" value="Unassembled WGS sequence"/>
</dbReference>
<evidence type="ECO:0000313" key="1">
    <source>
        <dbReference type="EMBL" id="KAJ9130009.1"/>
    </source>
</evidence>
<evidence type="ECO:0000313" key="2">
    <source>
        <dbReference type="Proteomes" id="UP001174694"/>
    </source>
</evidence>
<reference evidence="1" key="1">
    <citation type="submission" date="2022-07" db="EMBL/GenBank/DDBJ databases">
        <title>Fungi with potential for degradation of polypropylene.</title>
        <authorList>
            <person name="Gostincar C."/>
        </authorList>
    </citation>
    <scope>NUCLEOTIDE SEQUENCE</scope>
    <source>
        <strain evidence="1">EXF-13308</strain>
    </source>
</reference>
<organism evidence="1 2">
    <name type="scientific">Pleurostoma richardsiae</name>
    <dbReference type="NCBI Taxonomy" id="41990"/>
    <lineage>
        <taxon>Eukaryota</taxon>
        <taxon>Fungi</taxon>
        <taxon>Dikarya</taxon>
        <taxon>Ascomycota</taxon>
        <taxon>Pezizomycotina</taxon>
        <taxon>Sordariomycetes</taxon>
        <taxon>Sordariomycetidae</taxon>
        <taxon>Calosphaeriales</taxon>
        <taxon>Pleurostomataceae</taxon>
        <taxon>Pleurostoma</taxon>
    </lineage>
</organism>
<sequence length="174" mass="18949">MPKFEHYGIPAVSVVPITTECRSDDASVRLEPSSRPPLVLRKMPASHDRAQHGRTASTVVVRIQAIAASAGIKQTCLHSASTRFKLQPEQEATGFGSFAMAKGRYVVIAGAEATNATTGPIPRKHTEQRTGERPFSYSTNVTCTKSFWILSAPERMRKLWSYSDASGLVTPSNT</sequence>
<keyword evidence="2" id="KW-1185">Reference proteome</keyword>
<protein>
    <submittedName>
        <fullName evidence="1">Uncharacterized protein</fullName>
    </submittedName>
</protein>
<dbReference type="EMBL" id="JANBVO010000113">
    <property type="protein sequence ID" value="KAJ9130009.1"/>
    <property type="molecule type" value="Genomic_DNA"/>
</dbReference>